<keyword evidence="2" id="KW-1185">Reference proteome</keyword>
<comment type="caution">
    <text evidence="1">The sequence shown here is derived from an EMBL/GenBank/DDBJ whole genome shotgun (WGS) entry which is preliminary data.</text>
</comment>
<dbReference type="Proteomes" id="UP000266649">
    <property type="component" value="Unassembled WGS sequence"/>
</dbReference>
<sequence>MQKIYALGLHKTGSTSLQMFLLRNQRALMETGILYPPVTPQGITRLMAEMAGRVPATRPSRLNEYMGHNALAYRMIAEAVPGYQFPKGHNPMFAGAMALGLVKDMAQQMAARALVFCSEDLARAALLAPAVPGRFAAAFGTEETTLMAVIRRPDEAIASWQTQLLRFRMPVPALTPKVLRGYFDSVHVAYRRALSPWCEAFPAARLAIADYATVRRQGGSVGFFRAYCGLDLPDTLSDAEDRNPGLHPALFEIARQATHGLEAAEFAALRDLLFALPPEGLPDAREVDFLDAGTRRALLAHFTPIHDWLAGLTGSTAFFDDLDDIARPRRLSHLEAARIALPLVRAAAERAGNDGLCSFLRGLEIAA</sequence>
<name>A0A398BZ56_9RHOB</name>
<dbReference type="OrthoDB" id="547419at2"/>
<dbReference type="SUPFAM" id="SSF52540">
    <property type="entry name" value="P-loop containing nucleoside triphosphate hydrolases"/>
    <property type="match status" value="1"/>
</dbReference>
<dbReference type="AlphaFoldDB" id="A0A398BZ56"/>
<accession>A0A398BZ56</accession>
<evidence type="ECO:0000313" key="2">
    <source>
        <dbReference type="Proteomes" id="UP000266649"/>
    </source>
</evidence>
<dbReference type="RefSeq" id="WP_119133103.1">
    <property type="nucleotide sequence ID" value="NZ_QXXQ01000001.1"/>
</dbReference>
<dbReference type="InterPro" id="IPR027417">
    <property type="entry name" value="P-loop_NTPase"/>
</dbReference>
<evidence type="ECO:0008006" key="3">
    <source>
        <dbReference type="Google" id="ProtNLM"/>
    </source>
</evidence>
<reference evidence="1 2" key="1">
    <citation type="submission" date="2018-09" db="EMBL/GenBank/DDBJ databases">
        <title>Gemmobacter lutimaris sp. nov., a marine bacterium isolated from tidal flat.</title>
        <authorList>
            <person name="Lee D.W."/>
            <person name="Yoo Y."/>
            <person name="Kim J.-J."/>
            <person name="Kim B.S."/>
        </authorList>
    </citation>
    <scope>NUCLEOTIDE SEQUENCE [LARGE SCALE GENOMIC DNA]</scope>
    <source>
        <strain evidence="1 2">YJ-T1-11</strain>
    </source>
</reference>
<protein>
    <recommendedName>
        <fullName evidence="3">Sulfotransferase family protein</fullName>
    </recommendedName>
</protein>
<gene>
    <name evidence="1" type="ORF">D2N39_01965</name>
</gene>
<dbReference type="EMBL" id="QXXQ01000001">
    <property type="protein sequence ID" value="RID93698.1"/>
    <property type="molecule type" value="Genomic_DNA"/>
</dbReference>
<proteinExistence type="predicted"/>
<organism evidence="1 2">
    <name type="scientific">Gemmobacter lutimaris</name>
    <dbReference type="NCBI Taxonomy" id="2306023"/>
    <lineage>
        <taxon>Bacteria</taxon>
        <taxon>Pseudomonadati</taxon>
        <taxon>Pseudomonadota</taxon>
        <taxon>Alphaproteobacteria</taxon>
        <taxon>Rhodobacterales</taxon>
        <taxon>Paracoccaceae</taxon>
        <taxon>Gemmobacter</taxon>
    </lineage>
</organism>
<evidence type="ECO:0000313" key="1">
    <source>
        <dbReference type="EMBL" id="RID93698.1"/>
    </source>
</evidence>